<evidence type="ECO:0000313" key="2">
    <source>
        <dbReference type="Proteomes" id="UP000578531"/>
    </source>
</evidence>
<evidence type="ECO:0000313" key="1">
    <source>
        <dbReference type="EMBL" id="KAF6231090.1"/>
    </source>
</evidence>
<keyword evidence="2" id="KW-1185">Reference proteome</keyword>
<comment type="caution">
    <text evidence="1">The sequence shown here is derived from an EMBL/GenBank/DDBJ whole genome shotgun (WGS) entry which is preliminary data.</text>
</comment>
<accession>A0A8H6L0J9</accession>
<dbReference type="GeneID" id="59292436"/>
<gene>
    <name evidence="1" type="ORF">HO173_010790</name>
</gene>
<reference evidence="1 2" key="1">
    <citation type="journal article" date="2020" name="Genomics">
        <title>Complete, high-quality genomes from long-read metagenomic sequencing of two wolf lichen thalli reveals enigmatic genome architecture.</title>
        <authorList>
            <person name="McKenzie S.K."/>
            <person name="Walston R.F."/>
            <person name="Allen J.L."/>
        </authorList>
    </citation>
    <scope>NUCLEOTIDE SEQUENCE [LARGE SCALE GENOMIC DNA]</scope>
    <source>
        <strain evidence="1">WasteWater2</strain>
    </source>
</reference>
<sequence length="129" mass="14318">MAGNVQFGDHTLSLPDLQQRHRFLSRRAAQTYRCADLAWFEIRDLQKTFGLTDVLILQEFDDDSCVISSHQGYFALNRAARRVTLDRSRAEIVALGKDGDGCLVDVRRRGAVNEVEKPAQRQGGAVGGG</sequence>
<organism evidence="1 2">
    <name type="scientific">Letharia columbiana</name>
    <dbReference type="NCBI Taxonomy" id="112416"/>
    <lineage>
        <taxon>Eukaryota</taxon>
        <taxon>Fungi</taxon>
        <taxon>Dikarya</taxon>
        <taxon>Ascomycota</taxon>
        <taxon>Pezizomycotina</taxon>
        <taxon>Lecanoromycetes</taxon>
        <taxon>OSLEUM clade</taxon>
        <taxon>Lecanoromycetidae</taxon>
        <taxon>Lecanorales</taxon>
        <taxon>Lecanorineae</taxon>
        <taxon>Parmeliaceae</taxon>
        <taxon>Letharia</taxon>
    </lineage>
</organism>
<dbReference type="Proteomes" id="UP000578531">
    <property type="component" value="Unassembled WGS sequence"/>
</dbReference>
<dbReference type="RefSeq" id="XP_037160523.1">
    <property type="nucleotide sequence ID" value="XM_037312675.1"/>
</dbReference>
<name>A0A8H6L0J9_9LECA</name>
<dbReference type="AlphaFoldDB" id="A0A8H6L0J9"/>
<protein>
    <submittedName>
        <fullName evidence="1">Uncharacterized protein</fullName>
    </submittedName>
</protein>
<dbReference type="EMBL" id="JACCJC010000061">
    <property type="protein sequence ID" value="KAF6231090.1"/>
    <property type="molecule type" value="Genomic_DNA"/>
</dbReference>
<proteinExistence type="predicted"/>